<evidence type="ECO:0000313" key="1">
    <source>
        <dbReference type="EMBL" id="KAL3700006.1"/>
    </source>
</evidence>
<comment type="caution">
    <text evidence="1">The sequence shown here is derived from an EMBL/GenBank/DDBJ whole genome shotgun (WGS) entry which is preliminary data.</text>
</comment>
<protein>
    <recommendedName>
        <fullName evidence="3">Endonuclease/exonuclease/phosphatase domain-containing protein</fullName>
    </recommendedName>
</protein>
<keyword evidence="2" id="KW-1185">Reference proteome</keyword>
<name>A0ABD3I9L9_9MARC</name>
<dbReference type="Proteomes" id="UP001633002">
    <property type="component" value="Unassembled WGS sequence"/>
</dbReference>
<evidence type="ECO:0008006" key="3">
    <source>
        <dbReference type="Google" id="ProtNLM"/>
    </source>
</evidence>
<dbReference type="AlphaFoldDB" id="A0ABD3I9L9"/>
<dbReference type="InterPro" id="IPR036691">
    <property type="entry name" value="Endo/exonu/phosph_ase_sf"/>
</dbReference>
<accession>A0ABD3I9L9</accession>
<gene>
    <name evidence="1" type="ORF">R1sor_018028</name>
</gene>
<reference evidence="1 2" key="1">
    <citation type="submission" date="2024-09" db="EMBL/GenBank/DDBJ databases">
        <title>Chromosome-scale assembly of Riccia sorocarpa.</title>
        <authorList>
            <person name="Paukszto L."/>
        </authorList>
    </citation>
    <scope>NUCLEOTIDE SEQUENCE [LARGE SCALE GENOMIC DNA]</scope>
    <source>
        <strain evidence="1">LP-2024</strain>
        <tissue evidence="1">Aerial parts of the thallus</tissue>
    </source>
</reference>
<organism evidence="1 2">
    <name type="scientific">Riccia sorocarpa</name>
    <dbReference type="NCBI Taxonomy" id="122646"/>
    <lineage>
        <taxon>Eukaryota</taxon>
        <taxon>Viridiplantae</taxon>
        <taxon>Streptophyta</taxon>
        <taxon>Embryophyta</taxon>
        <taxon>Marchantiophyta</taxon>
        <taxon>Marchantiopsida</taxon>
        <taxon>Marchantiidae</taxon>
        <taxon>Marchantiales</taxon>
        <taxon>Ricciaceae</taxon>
        <taxon>Riccia</taxon>
    </lineage>
</organism>
<dbReference type="EMBL" id="JBJQOH010000001">
    <property type="protein sequence ID" value="KAL3700006.1"/>
    <property type="molecule type" value="Genomic_DNA"/>
</dbReference>
<dbReference type="SUPFAM" id="SSF56219">
    <property type="entry name" value="DNase I-like"/>
    <property type="match status" value="1"/>
</dbReference>
<evidence type="ECO:0000313" key="2">
    <source>
        <dbReference type="Proteomes" id="UP001633002"/>
    </source>
</evidence>
<proteinExistence type="predicted"/>
<sequence>MDQLMSGMDIKLRTYVDTAREAQSAALRDHEQEVGARRARSCNLHISGLEEAEGEDTLERVSTFFREVLKVASPRIEQVHRLGKPGQGIRPILVVAGNIESWQGYDLLAFVETWDARETSEVTIEGFSCLVALWNAKTRKKGGGFGGISIWFREGLNLKLQVEYTDKMKQFLCIEVSDSNSRSLLFFSYFAPAGAPLYSRSTGDGNPYLALSRIVLRYRELGKLWLFGDFNARTSNSQSELLEGIDGTNPIVNQWPRTSMDTGRNLFTDYFLQFTAICGLTIINGTSRFPNSGGFTYHSERGASVVDYCLSSDLARDSVKDFSVGILLPESDHTPLSCILSDIYSVIKPGRRKGVSRGLLLDKTLQDEYAQTLTRELAGVTVSADELPGALIRTARAVFCKKRVGRQIWFDESCLTARHEALAQPLEVRHTAYRSYRNLIRAKKR</sequence>
<dbReference type="Gene3D" id="3.60.10.10">
    <property type="entry name" value="Endonuclease/exonuclease/phosphatase"/>
    <property type="match status" value="1"/>
</dbReference>